<feature type="chain" id="PRO_5015750320" evidence="1">
    <location>
        <begin position="28"/>
        <end position="70"/>
    </location>
</feature>
<reference evidence="2 3" key="1">
    <citation type="submission" date="2016-07" db="EMBL/GenBank/DDBJ databases">
        <title>Multiple horizontal gene transfer events from other fungi enriched the ability of initially mycotrophic Trichoderma (Ascomycota) to feed on dead plant biomass.</title>
        <authorList>
            <consortium name="DOE Joint Genome Institute"/>
            <person name="Aerts A."/>
            <person name="Atanasova L."/>
            <person name="Chenthamara K."/>
            <person name="Zhang J."/>
            <person name="Grujic M."/>
            <person name="Henrissat B."/>
            <person name="Kuo A."/>
            <person name="Salamov A."/>
            <person name="Lipzen A."/>
            <person name="Labutti K."/>
            <person name="Barry K."/>
            <person name="Miao Y."/>
            <person name="Rahimi M.J."/>
            <person name="Shen Q."/>
            <person name="Grigoriev I.V."/>
            <person name="Kubicek C.P."/>
            <person name="Druzhinina I.S."/>
        </authorList>
    </citation>
    <scope>NUCLEOTIDE SEQUENCE [LARGE SCALE GENOMIC DNA]</scope>
    <source>
        <strain evidence="2 3">CBS 226.95</strain>
    </source>
</reference>
<dbReference type="Proteomes" id="UP000241690">
    <property type="component" value="Unassembled WGS sequence"/>
</dbReference>
<evidence type="ECO:0000313" key="2">
    <source>
        <dbReference type="EMBL" id="PTB54898.1"/>
    </source>
</evidence>
<organism evidence="2 3">
    <name type="scientific">Trichoderma harzianum CBS 226.95</name>
    <dbReference type="NCBI Taxonomy" id="983964"/>
    <lineage>
        <taxon>Eukaryota</taxon>
        <taxon>Fungi</taxon>
        <taxon>Dikarya</taxon>
        <taxon>Ascomycota</taxon>
        <taxon>Pezizomycotina</taxon>
        <taxon>Sordariomycetes</taxon>
        <taxon>Hypocreomycetidae</taxon>
        <taxon>Hypocreales</taxon>
        <taxon>Hypocreaceae</taxon>
        <taxon>Trichoderma</taxon>
    </lineage>
</organism>
<evidence type="ECO:0000256" key="1">
    <source>
        <dbReference type="SAM" id="SignalP"/>
    </source>
</evidence>
<dbReference type="RefSeq" id="XP_024774575.1">
    <property type="nucleotide sequence ID" value="XM_024919093.1"/>
</dbReference>
<dbReference type="EMBL" id="KZ679680">
    <property type="protein sequence ID" value="PTB54898.1"/>
    <property type="molecule type" value="Genomic_DNA"/>
</dbReference>
<keyword evidence="3" id="KW-1185">Reference proteome</keyword>
<protein>
    <submittedName>
        <fullName evidence="2">Uncharacterized protein</fullName>
    </submittedName>
</protein>
<dbReference type="AlphaFoldDB" id="A0A2T4AD95"/>
<name>A0A2T4AD95_TRIHA</name>
<sequence>MLIISPVRHGAFLPYFFLALLHNLSLSDIYGHKRYDVYHEYSVSPRGTENARLPLHVSKSQSGATTPLKG</sequence>
<keyword evidence="1" id="KW-0732">Signal</keyword>
<proteinExistence type="predicted"/>
<feature type="signal peptide" evidence="1">
    <location>
        <begin position="1"/>
        <end position="27"/>
    </location>
</feature>
<evidence type="ECO:0000313" key="3">
    <source>
        <dbReference type="Proteomes" id="UP000241690"/>
    </source>
</evidence>
<gene>
    <name evidence="2" type="ORF">M431DRAFT_508316</name>
</gene>
<accession>A0A2T4AD95</accession>
<dbReference type="GeneID" id="36627662"/>